<dbReference type="InterPro" id="IPR038303">
    <property type="entry name" value="HdeA/HdeB_sf"/>
</dbReference>
<organism evidence="5 6">
    <name type="scientific">Caballeronia glathei</name>
    <dbReference type="NCBI Taxonomy" id="60547"/>
    <lineage>
        <taxon>Bacteria</taxon>
        <taxon>Pseudomonadati</taxon>
        <taxon>Pseudomonadota</taxon>
        <taxon>Betaproteobacteria</taxon>
        <taxon>Burkholderiales</taxon>
        <taxon>Burkholderiaceae</taxon>
        <taxon>Caballeronia</taxon>
    </lineage>
</organism>
<dbReference type="Pfam" id="PF06411">
    <property type="entry name" value="HdeA"/>
    <property type="match status" value="1"/>
</dbReference>
<reference evidence="5 6" key="1">
    <citation type="submission" date="2014-03" db="EMBL/GenBank/DDBJ databases">
        <title>Draft Genome Sequences of Four Burkholderia Strains.</title>
        <authorList>
            <person name="Liu X.Y."/>
            <person name="Li C.X."/>
            <person name="Xu J.H."/>
        </authorList>
    </citation>
    <scope>NUCLEOTIDE SEQUENCE [LARGE SCALE GENOMIC DNA]</scope>
    <source>
        <strain evidence="5 6">DSM 50014</strain>
    </source>
</reference>
<keyword evidence="1 4" id="KW-0732">Signal</keyword>
<accession>A0A069Q3C6</accession>
<keyword evidence="6" id="KW-1185">Reference proteome</keyword>
<evidence type="ECO:0000313" key="5">
    <source>
        <dbReference type="EMBL" id="KDR44291.1"/>
    </source>
</evidence>
<evidence type="ECO:0000256" key="2">
    <source>
        <dbReference type="ARBA" id="ARBA00022764"/>
    </source>
</evidence>
<keyword evidence="3" id="KW-0143">Chaperone</keyword>
<name>A0A069Q3C6_9BURK</name>
<feature type="signal peptide" evidence="4">
    <location>
        <begin position="1"/>
        <end position="21"/>
    </location>
</feature>
<dbReference type="InterPro" id="IPR036831">
    <property type="entry name" value="HdeA_sf"/>
</dbReference>
<dbReference type="EMBL" id="JFHC01000003">
    <property type="protein sequence ID" value="KDR44291.1"/>
    <property type="molecule type" value="Genomic_DNA"/>
</dbReference>
<dbReference type="AlphaFoldDB" id="A0A069Q3C6"/>
<dbReference type="GO" id="GO:0030288">
    <property type="term" value="C:outer membrane-bounded periplasmic space"/>
    <property type="evidence" value="ECO:0007669"/>
    <property type="project" value="InterPro"/>
</dbReference>
<dbReference type="STRING" id="60547.GCA_000751215_04419"/>
<feature type="chain" id="PRO_5007372567" evidence="4">
    <location>
        <begin position="22"/>
        <end position="108"/>
    </location>
</feature>
<sequence length="108" mass="11773">MRRTLIGTLIAGLSLALPAWAQTSAPMKPSKMTCEDFVAVASEYQPTLVYWAAGVDKLGVKETDTMVVDTAQPIGVIVGECKKTPKTLFKTKVHDLSKSGQIKLFEHH</sequence>
<evidence type="ECO:0000256" key="3">
    <source>
        <dbReference type="ARBA" id="ARBA00023186"/>
    </source>
</evidence>
<evidence type="ECO:0000256" key="1">
    <source>
        <dbReference type="ARBA" id="ARBA00022729"/>
    </source>
</evidence>
<gene>
    <name evidence="5" type="ORF">BG61_19735</name>
</gene>
<dbReference type="InterPro" id="IPR010486">
    <property type="entry name" value="HNS-dep_expression_A/B"/>
</dbReference>
<dbReference type="Gene3D" id="1.10.890.10">
    <property type="entry name" value="HNS-dependent expression A"/>
    <property type="match status" value="1"/>
</dbReference>
<dbReference type="RefSeq" id="WP_035935287.1">
    <property type="nucleotide sequence ID" value="NZ_CADFFX010000002.1"/>
</dbReference>
<dbReference type="GO" id="GO:0071468">
    <property type="term" value="P:cellular response to acidic pH"/>
    <property type="evidence" value="ECO:0007669"/>
    <property type="project" value="InterPro"/>
</dbReference>
<evidence type="ECO:0000313" key="6">
    <source>
        <dbReference type="Proteomes" id="UP000027466"/>
    </source>
</evidence>
<comment type="caution">
    <text evidence="5">The sequence shown here is derived from an EMBL/GenBank/DDBJ whole genome shotgun (WGS) entry which is preliminary data.</text>
</comment>
<protein>
    <submittedName>
        <fullName evidence="5">HdeA</fullName>
    </submittedName>
</protein>
<dbReference type="SUPFAM" id="SSF47752">
    <property type="entry name" value="Protein HNS-dependent expression A, HdeA"/>
    <property type="match status" value="1"/>
</dbReference>
<evidence type="ECO:0000256" key="4">
    <source>
        <dbReference type="SAM" id="SignalP"/>
    </source>
</evidence>
<proteinExistence type="predicted"/>
<dbReference type="Proteomes" id="UP000027466">
    <property type="component" value="Unassembled WGS sequence"/>
</dbReference>
<keyword evidence="2" id="KW-0574">Periplasm</keyword>